<reference evidence="2" key="1">
    <citation type="journal article" date="2022" name="Int. J. Syst. Evol. Microbiol.">
        <title>Prevotella lacticifex sp. nov., isolated from the rumen of cows.</title>
        <authorList>
            <person name="Shinkai T."/>
            <person name="Ikeyama N."/>
            <person name="Kumagai M."/>
            <person name="Ohmori H."/>
            <person name="Sakamoto M."/>
            <person name="Ohkuma M."/>
            <person name="Mitsumori M."/>
        </authorList>
    </citation>
    <scope>NUCLEOTIDE SEQUENCE</scope>
    <source>
        <strain evidence="2">R5076</strain>
    </source>
</reference>
<sequence length="67" mass="7818">MKKKQYVKPQTEKIISFEFPCLLTESWEGHGFEPAAKKNYWDSDDEEDDSRNGFTRVGGSSNKLWDD</sequence>
<comment type="caution">
    <text evidence="2">The sequence shown here is derived from an EMBL/GenBank/DDBJ whole genome shotgun (WGS) entry which is preliminary data.</text>
</comment>
<feature type="region of interest" description="Disordered" evidence="1">
    <location>
        <begin position="35"/>
        <end position="67"/>
    </location>
</feature>
<proteinExistence type="predicted"/>
<gene>
    <name evidence="2" type="ORF">PRLR5076_08220</name>
</gene>
<keyword evidence="3" id="KW-1185">Reference proteome</keyword>
<dbReference type="AlphaFoldDB" id="A0A9R1C8I1"/>
<protein>
    <submittedName>
        <fullName evidence="2">Uncharacterized protein</fullName>
    </submittedName>
</protein>
<dbReference type="Proteomes" id="UP000825483">
    <property type="component" value="Unassembled WGS sequence"/>
</dbReference>
<evidence type="ECO:0000256" key="1">
    <source>
        <dbReference type="SAM" id="MobiDB-lite"/>
    </source>
</evidence>
<feature type="compositionally biased region" description="Polar residues" evidence="1">
    <location>
        <begin position="58"/>
        <end position="67"/>
    </location>
</feature>
<evidence type="ECO:0000313" key="2">
    <source>
        <dbReference type="EMBL" id="GJG57971.1"/>
    </source>
</evidence>
<accession>A0A9R1C8I1</accession>
<organism evidence="2 3">
    <name type="scientific">Prevotella lacticifex</name>
    <dbReference type="NCBI Taxonomy" id="2854755"/>
    <lineage>
        <taxon>Bacteria</taxon>
        <taxon>Pseudomonadati</taxon>
        <taxon>Bacteroidota</taxon>
        <taxon>Bacteroidia</taxon>
        <taxon>Bacteroidales</taxon>
        <taxon>Prevotellaceae</taxon>
        <taxon>Prevotella</taxon>
    </lineage>
</organism>
<dbReference type="EMBL" id="BPUB01000001">
    <property type="protein sequence ID" value="GJG57971.1"/>
    <property type="molecule type" value="Genomic_DNA"/>
</dbReference>
<evidence type="ECO:0000313" key="3">
    <source>
        <dbReference type="Proteomes" id="UP000825483"/>
    </source>
</evidence>
<name>A0A9R1C8I1_9BACT</name>
<dbReference type="RefSeq" id="WP_223930165.1">
    <property type="nucleotide sequence ID" value="NZ_BPTU01000004.1"/>
</dbReference>
<dbReference type="GeneID" id="72468874"/>